<organism evidence="1 2">
    <name type="scientific">Abeliophyllum distichum</name>
    <dbReference type="NCBI Taxonomy" id="126358"/>
    <lineage>
        <taxon>Eukaryota</taxon>
        <taxon>Viridiplantae</taxon>
        <taxon>Streptophyta</taxon>
        <taxon>Embryophyta</taxon>
        <taxon>Tracheophyta</taxon>
        <taxon>Spermatophyta</taxon>
        <taxon>Magnoliopsida</taxon>
        <taxon>eudicotyledons</taxon>
        <taxon>Gunneridae</taxon>
        <taxon>Pentapetalae</taxon>
        <taxon>asterids</taxon>
        <taxon>lamiids</taxon>
        <taxon>Lamiales</taxon>
        <taxon>Oleaceae</taxon>
        <taxon>Forsythieae</taxon>
        <taxon>Abeliophyllum</taxon>
    </lineage>
</organism>
<comment type="caution">
    <text evidence="1">The sequence shown here is derived from an EMBL/GenBank/DDBJ whole genome shotgun (WGS) entry which is preliminary data.</text>
</comment>
<dbReference type="PANTHER" id="PTHR47592:SF27">
    <property type="entry name" value="OS08G0421700 PROTEIN"/>
    <property type="match status" value="1"/>
</dbReference>
<gene>
    <name evidence="1" type="ORF">Adt_39751</name>
</gene>
<dbReference type="AlphaFoldDB" id="A0ABD1Q5Z2"/>
<name>A0ABD1Q5Z2_9LAMI</name>
<keyword evidence="2" id="KW-1185">Reference proteome</keyword>
<proteinExistence type="predicted"/>
<reference evidence="2" key="1">
    <citation type="submission" date="2024-07" db="EMBL/GenBank/DDBJ databases">
        <title>Two chromosome-level genome assemblies of Korean endemic species Abeliophyllum distichum and Forsythia ovata (Oleaceae).</title>
        <authorList>
            <person name="Jang H."/>
        </authorList>
    </citation>
    <scope>NUCLEOTIDE SEQUENCE [LARGE SCALE GENOMIC DNA]</scope>
</reference>
<evidence type="ECO:0000313" key="1">
    <source>
        <dbReference type="EMBL" id="KAL2471615.1"/>
    </source>
</evidence>
<sequence length="307" mass="34816">MEGHSCAYINKSIFLISKNNNSSIFLSSFVFLQVFSFGDTVRAVGRFAGTTSSTVVSWEADIHNPQEASTVAQVPSFAATQTVAPTGHVTVPVNHGEKPEKFNGLNFKRWQQKMLFYLTTLNLARFFTEDAPKLKQGEGDIQAVSAVEAWKHSDFLCRNYVMNSLAHSLYNVYSTMKTAKELWKSLDRKYKTEDAGAKKFIVGSFLDYKMVDSKTVISQVQELQVILHEIYAEGMVLSETFQVAAMIEKLPPAWKDFKNYLKHKRKEMNIEELIVRLRIEEDNKSSETKGFNPQMAKAKCCGAWSKF</sequence>
<dbReference type="Proteomes" id="UP001604336">
    <property type="component" value="Unassembled WGS sequence"/>
</dbReference>
<evidence type="ECO:0000313" key="2">
    <source>
        <dbReference type="Proteomes" id="UP001604336"/>
    </source>
</evidence>
<protein>
    <submittedName>
        <fullName evidence="1">Zinc knuckle (CCHC-type) family protein</fullName>
    </submittedName>
</protein>
<dbReference type="EMBL" id="JBFOLK010000012">
    <property type="protein sequence ID" value="KAL2471615.1"/>
    <property type="molecule type" value="Genomic_DNA"/>
</dbReference>
<dbReference type="Pfam" id="PF14223">
    <property type="entry name" value="Retrotran_gag_2"/>
    <property type="match status" value="1"/>
</dbReference>
<accession>A0ABD1Q5Z2</accession>
<dbReference type="PANTHER" id="PTHR47592">
    <property type="entry name" value="PBF68 PROTEIN"/>
    <property type="match status" value="1"/>
</dbReference>